<dbReference type="AlphaFoldDB" id="A0A5M8QUN5"/>
<evidence type="ECO:0000259" key="1">
    <source>
        <dbReference type="Pfam" id="PF06580"/>
    </source>
</evidence>
<dbReference type="Proteomes" id="UP000323994">
    <property type="component" value="Unassembled WGS sequence"/>
</dbReference>
<comment type="caution">
    <text evidence="2">The sequence shown here is derived from an EMBL/GenBank/DDBJ whole genome shotgun (WGS) entry which is preliminary data.</text>
</comment>
<proteinExistence type="predicted"/>
<dbReference type="InterPro" id="IPR010559">
    <property type="entry name" value="Sig_transdc_His_kin_internal"/>
</dbReference>
<keyword evidence="3" id="KW-1185">Reference proteome</keyword>
<protein>
    <submittedName>
        <fullName evidence="2">Histidine kinase</fullName>
    </submittedName>
</protein>
<feature type="domain" description="Signal transduction histidine kinase internal region" evidence="1">
    <location>
        <begin position="11"/>
        <end position="55"/>
    </location>
</feature>
<gene>
    <name evidence="2" type="ORF">FEM33_17845</name>
</gene>
<organism evidence="2 3">
    <name type="scientific">Dyadobacter flavalbus</name>
    <dbReference type="NCBI Taxonomy" id="2579942"/>
    <lineage>
        <taxon>Bacteria</taxon>
        <taxon>Pseudomonadati</taxon>
        <taxon>Bacteroidota</taxon>
        <taxon>Cytophagia</taxon>
        <taxon>Cytophagales</taxon>
        <taxon>Spirosomataceae</taxon>
        <taxon>Dyadobacter</taxon>
    </lineage>
</organism>
<dbReference type="Pfam" id="PF06580">
    <property type="entry name" value="His_kinase"/>
    <property type="match status" value="1"/>
</dbReference>
<dbReference type="GO" id="GO:0016020">
    <property type="term" value="C:membrane"/>
    <property type="evidence" value="ECO:0007669"/>
    <property type="project" value="InterPro"/>
</dbReference>
<keyword evidence="2" id="KW-0808">Transferase</keyword>
<sequence length="71" mass="8384">MPFSSIQEQFFVRRLSKAYRYILDQRDMALVPIKVELDFIDSYTFLLQMRFEGKFHVNGSGGKFHPSTNAY</sequence>
<keyword evidence="2" id="KW-0418">Kinase</keyword>
<accession>A0A5M8QUN5</accession>
<dbReference type="GO" id="GO:0000155">
    <property type="term" value="F:phosphorelay sensor kinase activity"/>
    <property type="evidence" value="ECO:0007669"/>
    <property type="project" value="InterPro"/>
</dbReference>
<evidence type="ECO:0000313" key="3">
    <source>
        <dbReference type="Proteomes" id="UP000323994"/>
    </source>
</evidence>
<name>A0A5M8QUN5_9BACT</name>
<dbReference type="EMBL" id="VBSN01000049">
    <property type="protein sequence ID" value="KAA6438544.1"/>
    <property type="molecule type" value="Genomic_DNA"/>
</dbReference>
<dbReference type="RefSeq" id="WP_139013346.1">
    <property type="nucleotide sequence ID" value="NZ_VBSN01000049.1"/>
</dbReference>
<reference evidence="2 3" key="1">
    <citation type="submission" date="2019-05" db="EMBL/GenBank/DDBJ databases">
        <authorList>
            <person name="Qu J.-H."/>
        </authorList>
    </citation>
    <scope>NUCLEOTIDE SEQUENCE [LARGE SCALE GENOMIC DNA]</scope>
    <source>
        <strain evidence="2 3">NS28</strain>
    </source>
</reference>
<evidence type="ECO:0000313" key="2">
    <source>
        <dbReference type="EMBL" id="KAA6438544.1"/>
    </source>
</evidence>